<evidence type="ECO:0000313" key="6">
    <source>
        <dbReference type="EMBL" id="BAI61647.1"/>
    </source>
</evidence>
<dbReference type="RefSeq" id="WP_012900326.1">
    <property type="nucleotide sequence ID" value="NC_013665.1"/>
</dbReference>
<feature type="domain" description="F420-non-reducing hydrogenase iron-sulfur subunit D" evidence="5">
    <location>
        <begin position="9"/>
        <end position="131"/>
    </location>
</feature>
<evidence type="ECO:0000313" key="7">
    <source>
        <dbReference type="Proteomes" id="UP000001882"/>
    </source>
</evidence>
<sequence length="174" mass="18867">MAEEYKPKILGIVCNWCSYAGADLAGTSRIQYPSDIRLIRLMCTGRVDPLLIVKAFIDGADGVIVSGCHFGDCHYIEGNFKAAKRMFYLKRVLKSLGFDDRRVRMTFVSASEGAKWAEVVKDMINTINELGPSPLHKEAISASSGSAGFGGADTDMAEIAKAGKMLEAAPVQKK</sequence>
<dbReference type="InterPro" id="IPR003813">
    <property type="entry name" value="MvhD/FlpD"/>
</dbReference>
<name>D1YYX5_METPS</name>
<keyword evidence="4" id="KW-0411">Iron-sulfur</keyword>
<dbReference type="OrthoDB" id="371828at2157"/>
<dbReference type="Pfam" id="PF02662">
    <property type="entry name" value="FlpD"/>
    <property type="match status" value="1"/>
</dbReference>
<proteinExistence type="predicted"/>
<evidence type="ECO:0000256" key="2">
    <source>
        <dbReference type="ARBA" id="ARBA00023002"/>
    </source>
</evidence>
<dbReference type="GO" id="GO:0046872">
    <property type="term" value="F:metal ion binding"/>
    <property type="evidence" value="ECO:0007669"/>
    <property type="project" value="UniProtKB-KW"/>
</dbReference>
<dbReference type="EMBL" id="AP011532">
    <property type="protein sequence ID" value="BAI61647.1"/>
    <property type="molecule type" value="Genomic_DNA"/>
</dbReference>
<keyword evidence="3" id="KW-0408">Iron</keyword>
<evidence type="ECO:0000259" key="5">
    <source>
        <dbReference type="Pfam" id="PF02662"/>
    </source>
</evidence>
<reference evidence="7" key="3">
    <citation type="journal article" date="2011" name="PLoS ONE">
        <title>Genome sequence of a mesophilic hydrogenotrophic methanogen Methanocella paludicola, the first cultivated representative of the order Methanocellales.</title>
        <authorList>
            <person name="Sakai S."/>
            <person name="Takaki Y."/>
            <person name="Shimamura S."/>
            <person name="Sekine M."/>
            <person name="Tajima T."/>
            <person name="Kosugi H."/>
            <person name="Ichikawa N."/>
            <person name="Tasumi E."/>
            <person name="Hiraki A.T."/>
            <person name="Shimizu A."/>
            <person name="Kato Y."/>
            <person name="Nishiko R."/>
            <person name="Mori K."/>
            <person name="Fujita N."/>
            <person name="Imachi H."/>
            <person name="Takai K."/>
        </authorList>
    </citation>
    <scope>NUCLEOTIDE SEQUENCE [LARGE SCALE GENOMIC DNA]</scope>
    <source>
        <strain evidence="7">DSM 17711 / JCM 13418 / NBRC 101707 / SANAE</strain>
    </source>
</reference>
<dbReference type="STRING" id="304371.MCP_1575"/>
<dbReference type="eggNOG" id="arCOG02475">
    <property type="taxonomic scope" value="Archaea"/>
</dbReference>
<organism evidence="6 7">
    <name type="scientific">Methanocella paludicola (strain DSM 17711 / JCM 13418 / NBRC 101707 / SANAE)</name>
    <dbReference type="NCBI Taxonomy" id="304371"/>
    <lineage>
        <taxon>Archaea</taxon>
        <taxon>Methanobacteriati</taxon>
        <taxon>Methanobacteriota</taxon>
        <taxon>Stenosarchaea group</taxon>
        <taxon>Methanomicrobia</taxon>
        <taxon>Methanocellales</taxon>
        <taxon>Methanocellaceae</taxon>
        <taxon>Methanocella</taxon>
    </lineage>
</organism>
<dbReference type="AlphaFoldDB" id="D1YYX5"/>
<dbReference type="FunCoup" id="D1YYX5">
    <property type="interactions" value="4"/>
</dbReference>
<evidence type="ECO:0000256" key="4">
    <source>
        <dbReference type="ARBA" id="ARBA00023014"/>
    </source>
</evidence>
<dbReference type="GO" id="GO:0051536">
    <property type="term" value="F:iron-sulfur cluster binding"/>
    <property type="evidence" value="ECO:0007669"/>
    <property type="project" value="UniProtKB-KW"/>
</dbReference>
<accession>D1YYX5</accession>
<dbReference type="GO" id="GO:0016491">
    <property type="term" value="F:oxidoreductase activity"/>
    <property type="evidence" value="ECO:0007669"/>
    <property type="project" value="UniProtKB-KW"/>
</dbReference>
<evidence type="ECO:0000256" key="1">
    <source>
        <dbReference type="ARBA" id="ARBA00022723"/>
    </source>
</evidence>
<reference evidence="6 7" key="1">
    <citation type="journal article" date="2007" name="Appl. Environ. Microbiol.">
        <title>Isolation of key methanogens for global methane emission from rice paddy fields: a novel isolate affiliated with the clone cluster rice cluster I.</title>
        <authorList>
            <person name="Sakai S."/>
            <person name="Imachi H."/>
            <person name="Sekiguchi Y."/>
            <person name="Ohashi A."/>
            <person name="Harada H."/>
            <person name="Kamagata Y."/>
        </authorList>
    </citation>
    <scope>NUCLEOTIDE SEQUENCE [LARGE SCALE GENOMIC DNA]</scope>
    <source>
        <strain evidence="7">DSM 17711 / JCM 13418 / NBRC 101707 / SANAE</strain>
    </source>
</reference>
<keyword evidence="2" id="KW-0560">Oxidoreductase</keyword>
<dbReference type="Proteomes" id="UP000001882">
    <property type="component" value="Chromosome"/>
</dbReference>
<reference evidence="6 7" key="2">
    <citation type="journal article" date="2008" name="Int. J. Syst. Evol. Microbiol.">
        <title>Methanocella paludicola gen. nov., sp. nov., a methane-producing archaeon, the first isolate of the lineage 'Rice Cluster I', and proposal of the new archaeal order Methanocellales ord. nov.</title>
        <authorList>
            <person name="Sakai S."/>
            <person name="Imachi H."/>
            <person name="Hanada S."/>
            <person name="Ohashi A."/>
            <person name="Harada H."/>
            <person name="Kamagata Y."/>
        </authorList>
    </citation>
    <scope>NUCLEOTIDE SEQUENCE [LARGE SCALE GENOMIC DNA]</scope>
    <source>
        <strain evidence="7">DSM 17711 / JCM 13418 / NBRC 101707 / SANAE</strain>
    </source>
</reference>
<dbReference type="GeneID" id="8682849"/>
<dbReference type="InParanoid" id="D1YYX5"/>
<keyword evidence="7" id="KW-1185">Reference proteome</keyword>
<evidence type="ECO:0000256" key="3">
    <source>
        <dbReference type="ARBA" id="ARBA00023004"/>
    </source>
</evidence>
<keyword evidence="1" id="KW-0479">Metal-binding</keyword>
<gene>
    <name evidence="6" type="primary">mvhD-1</name>
    <name evidence="6" type="ordered locus">MCP_1575</name>
</gene>
<dbReference type="KEGG" id="mpd:MCP_1575"/>
<protein>
    <submittedName>
        <fullName evidence="6">F420-non-reducing hydrogenase iron-sulfur subunit D</fullName>
    </submittedName>
</protein>